<name>A0A075V4H0_9PSEU</name>
<dbReference type="KEGG" id="aja:AJAP_42510"/>
<geneLocation type="plasmid" evidence="2 3">
    <name>pAmyja1</name>
</geneLocation>
<dbReference type="SMART" id="SM00470">
    <property type="entry name" value="ParB"/>
    <property type="match status" value="1"/>
</dbReference>
<dbReference type="Pfam" id="PF02195">
    <property type="entry name" value="ParB_N"/>
    <property type="match status" value="1"/>
</dbReference>
<dbReference type="EMBL" id="CP008954">
    <property type="protein sequence ID" value="AIG81272.1"/>
    <property type="molecule type" value="Genomic_DNA"/>
</dbReference>
<sequence>MGCEARTDAFGPAGRHLGGPEIQQLKRGWLMSAVYVETREIPLGELAKYPGNAKRGDVGKIRESIKRNGQYRALVVRQVDDGLVILAGNHTYEALRQERSATARCEVITCDDQTALRINLVDNRTAELGGYDDDALVHLLSYLDEDYDGTGYTKDDVDRLLEPPEFDGEDEAGGDSPAGVGEPVVAYQIVFDDETQQARWYAFVRWLKREYGGAETLGERLVEFFDARVPGIGGADR</sequence>
<evidence type="ECO:0000313" key="3">
    <source>
        <dbReference type="Proteomes" id="UP000028492"/>
    </source>
</evidence>
<dbReference type="SUPFAM" id="SSF110849">
    <property type="entry name" value="ParB/Sulfiredoxin"/>
    <property type="match status" value="1"/>
</dbReference>
<reference evidence="2 3" key="1">
    <citation type="journal article" date="2014" name="J. Biotechnol.">
        <title>Complete genome sequence of the actinobacterium Amycolatopsis japonica MG417-CF17(T) (=DSM 44213T) producing (S,S)-N,N'-ethylenediaminedisuccinic acid.</title>
        <authorList>
            <person name="Stegmann E."/>
            <person name="Albersmeier A."/>
            <person name="Spohn M."/>
            <person name="Gert H."/>
            <person name="Weber T."/>
            <person name="Wohlleben W."/>
            <person name="Kalinowski J."/>
            <person name="Ruckert C."/>
        </authorList>
    </citation>
    <scope>NUCLEOTIDE SEQUENCE [LARGE SCALE GENOMIC DNA]</scope>
    <source>
        <strain evidence="3">MG417-CF17 (DSM 44213)</strain>
        <plasmid evidence="2">pAmyja1</plasmid>
    </source>
</reference>
<proteinExistence type="predicted"/>
<evidence type="ECO:0000259" key="1">
    <source>
        <dbReference type="SMART" id="SM00470"/>
    </source>
</evidence>
<keyword evidence="3" id="KW-1185">Reference proteome</keyword>
<gene>
    <name evidence="2" type="ORF">AJAP_42510</name>
</gene>
<dbReference type="InterPro" id="IPR003115">
    <property type="entry name" value="ParB_N"/>
</dbReference>
<dbReference type="Gene3D" id="3.90.1530.10">
    <property type="entry name" value="Conserved hypothetical protein from pyrococcus furiosus pfu- 392566-001, ParB domain"/>
    <property type="match status" value="1"/>
</dbReference>
<dbReference type="HOGENOM" id="CLU_1168736_0_0_11"/>
<dbReference type="Proteomes" id="UP000028492">
    <property type="component" value="Plasmid pAmyja1"/>
</dbReference>
<evidence type="ECO:0000313" key="2">
    <source>
        <dbReference type="EMBL" id="AIG81272.1"/>
    </source>
</evidence>
<dbReference type="AlphaFoldDB" id="A0A075V4H0"/>
<dbReference type="eggNOG" id="COG1475">
    <property type="taxonomic scope" value="Bacteria"/>
</dbReference>
<feature type="domain" description="ParB-like N-terminal" evidence="1">
    <location>
        <begin position="39"/>
        <end position="124"/>
    </location>
</feature>
<organism evidence="2 3">
    <name type="scientific">Amycolatopsis japonica</name>
    <dbReference type="NCBI Taxonomy" id="208439"/>
    <lineage>
        <taxon>Bacteria</taxon>
        <taxon>Bacillati</taxon>
        <taxon>Actinomycetota</taxon>
        <taxon>Actinomycetes</taxon>
        <taxon>Pseudonocardiales</taxon>
        <taxon>Pseudonocardiaceae</taxon>
        <taxon>Amycolatopsis</taxon>
        <taxon>Amycolatopsis japonica group</taxon>
    </lineage>
</organism>
<keyword evidence="2" id="KW-0614">Plasmid</keyword>
<protein>
    <recommendedName>
        <fullName evidence="1">ParB-like N-terminal domain-containing protein</fullName>
    </recommendedName>
</protein>
<accession>A0A075V4H0</accession>
<dbReference type="InterPro" id="IPR036086">
    <property type="entry name" value="ParB/Sulfiredoxin_sf"/>
</dbReference>